<feature type="repeat" description="ANK" evidence="1">
    <location>
        <begin position="57"/>
        <end position="90"/>
    </location>
</feature>
<name>A0A7S9KRP8_EPIFF</name>
<accession>A0A7S9KRP8</accession>
<keyword evidence="1" id="KW-0040">ANK repeat</keyword>
<dbReference type="InterPro" id="IPR036770">
    <property type="entry name" value="Ankyrin_rpt-contain_sf"/>
</dbReference>
<proteinExistence type="predicted"/>
<protein>
    <recommendedName>
        <fullName evidence="4">Ankyrin repeat protein</fullName>
    </recommendedName>
</protein>
<dbReference type="Pfam" id="PF13857">
    <property type="entry name" value="Ank_5"/>
    <property type="match status" value="1"/>
</dbReference>
<evidence type="ECO:0000313" key="2">
    <source>
        <dbReference type="EMBL" id="QPG99048.1"/>
    </source>
</evidence>
<dbReference type="EMBL" id="CP031387">
    <property type="protein sequence ID" value="QPG99048.1"/>
    <property type="molecule type" value="Genomic_DNA"/>
</dbReference>
<dbReference type="Proteomes" id="UP000594364">
    <property type="component" value="Chromosome 3"/>
</dbReference>
<sequence>MRYSNLVTQQVSCFETPVIADTAAMSSNIFILAADNNPSLIPLLREEPSLASSQDEHGYSLIHAAASYNHIELLRILVSEFGVDVNLKDEDGETALFVVETQQAAMVLVEELGADIHPKGVDGWTAREKIASEGDFPLVAEYLAGIEAKRADKHVETLTANTITDTIRPPPPGMKLTVGTMDATEDVPSEIDPVFCRRIEELAQRDDFNGPSAQADLRRLVEDAISEQQLGDERSVRSKQG</sequence>
<gene>
    <name evidence="2" type="ORF">C2857_000733</name>
</gene>
<dbReference type="Gene3D" id="1.25.40.20">
    <property type="entry name" value="Ankyrin repeat-containing domain"/>
    <property type="match status" value="1"/>
</dbReference>
<keyword evidence="3" id="KW-1185">Reference proteome</keyword>
<organism evidence="2 3">
    <name type="scientific">Epichloe festucae (strain Fl1)</name>
    <dbReference type="NCBI Taxonomy" id="877507"/>
    <lineage>
        <taxon>Eukaryota</taxon>
        <taxon>Fungi</taxon>
        <taxon>Dikarya</taxon>
        <taxon>Ascomycota</taxon>
        <taxon>Pezizomycotina</taxon>
        <taxon>Sordariomycetes</taxon>
        <taxon>Hypocreomycetidae</taxon>
        <taxon>Hypocreales</taxon>
        <taxon>Clavicipitaceae</taxon>
        <taxon>Epichloe</taxon>
    </lineage>
</organism>
<dbReference type="InterPro" id="IPR002110">
    <property type="entry name" value="Ankyrin_rpt"/>
</dbReference>
<reference evidence="2 3" key="1">
    <citation type="journal article" date="2018" name="PLoS Genet.">
        <title>Repeat elements organise 3D genome structure and mediate transcription in the filamentous fungus Epichloe festucae.</title>
        <authorList>
            <person name="Winter D.J."/>
            <person name="Ganley A.R.D."/>
            <person name="Young C.A."/>
            <person name="Liachko I."/>
            <person name="Schardl C.L."/>
            <person name="Dupont P.Y."/>
            <person name="Berry D."/>
            <person name="Ram A."/>
            <person name="Scott B."/>
            <person name="Cox M.P."/>
        </authorList>
    </citation>
    <scope>NUCLEOTIDE SEQUENCE [LARGE SCALE GENOMIC DNA]</scope>
    <source>
        <strain evidence="2 3">Fl1</strain>
    </source>
</reference>
<dbReference type="SMART" id="SM00248">
    <property type="entry name" value="ANK"/>
    <property type="match status" value="1"/>
</dbReference>
<dbReference type="AlphaFoldDB" id="A0A7S9KRP8"/>
<evidence type="ECO:0008006" key="4">
    <source>
        <dbReference type="Google" id="ProtNLM"/>
    </source>
</evidence>
<dbReference type="PROSITE" id="PS50088">
    <property type="entry name" value="ANK_REPEAT"/>
    <property type="match status" value="1"/>
</dbReference>
<evidence type="ECO:0000256" key="1">
    <source>
        <dbReference type="PROSITE-ProRule" id="PRU00023"/>
    </source>
</evidence>
<dbReference type="SUPFAM" id="SSF48403">
    <property type="entry name" value="Ankyrin repeat"/>
    <property type="match status" value="1"/>
</dbReference>
<evidence type="ECO:0000313" key="3">
    <source>
        <dbReference type="Proteomes" id="UP000594364"/>
    </source>
</evidence>
<dbReference type="OrthoDB" id="19174at2759"/>